<dbReference type="EMBL" id="CAJVPJ010000490">
    <property type="protein sequence ID" value="CAG8530294.1"/>
    <property type="molecule type" value="Genomic_DNA"/>
</dbReference>
<proteinExistence type="predicted"/>
<evidence type="ECO:0000313" key="1">
    <source>
        <dbReference type="EMBL" id="CAG8530294.1"/>
    </source>
</evidence>
<protein>
    <submittedName>
        <fullName evidence="1">5069_t:CDS:1</fullName>
    </submittedName>
</protein>
<feature type="non-terminal residue" evidence="1">
    <location>
        <position position="1"/>
    </location>
</feature>
<gene>
    <name evidence="1" type="ORF">POCULU_LOCUS4025</name>
</gene>
<comment type="caution">
    <text evidence="1">The sequence shown here is derived from an EMBL/GenBank/DDBJ whole genome shotgun (WGS) entry which is preliminary data.</text>
</comment>
<keyword evidence="2" id="KW-1185">Reference proteome</keyword>
<organism evidence="1 2">
    <name type="scientific">Paraglomus occultum</name>
    <dbReference type="NCBI Taxonomy" id="144539"/>
    <lineage>
        <taxon>Eukaryota</taxon>
        <taxon>Fungi</taxon>
        <taxon>Fungi incertae sedis</taxon>
        <taxon>Mucoromycota</taxon>
        <taxon>Glomeromycotina</taxon>
        <taxon>Glomeromycetes</taxon>
        <taxon>Paraglomerales</taxon>
        <taxon>Paraglomeraceae</taxon>
        <taxon>Paraglomus</taxon>
    </lineage>
</organism>
<dbReference type="OrthoDB" id="2429039at2759"/>
<accession>A0A9N9AJF6</accession>
<dbReference type="AlphaFoldDB" id="A0A9N9AJF6"/>
<dbReference type="Proteomes" id="UP000789572">
    <property type="component" value="Unassembled WGS sequence"/>
</dbReference>
<evidence type="ECO:0000313" key="2">
    <source>
        <dbReference type="Proteomes" id="UP000789572"/>
    </source>
</evidence>
<name>A0A9N9AJF6_9GLOM</name>
<reference evidence="1" key="1">
    <citation type="submission" date="2021-06" db="EMBL/GenBank/DDBJ databases">
        <authorList>
            <person name="Kallberg Y."/>
            <person name="Tangrot J."/>
            <person name="Rosling A."/>
        </authorList>
    </citation>
    <scope>NUCLEOTIDE SEQUENCE</scope>
    <source>
        <strain evidence="1">IA702</strain>
    </source>
</reference>
<sequence length="76" mass="8484">EALGEKYIGFGVNIAGNHIEISGLIRQDNIKYYLPVSKAKIPFEEESAKEVEELIHALLTLRNGIIVNGQCIFNKI</sequence>